<dbReference type="STRING" id="1537102.L0AXZ6"/>
<comment type="subcellular location">
    <subcellularLocation>
        <location evidence="1">Nucleus</location>
    </subcellularLocation>
</comment>
<organism evidence="6 7">
    <name type="scientific">Theileria equi strain WA</name>
    <dbReference type="NCBI Taxonomy" id="1537102"/>
    <lineage>
        <taxon>Eukaryota</taxon>
        <taxon>Sar</taxon>
        <taxon>Alveolata</taxon>
        <taxon>Apicomplexa</taxon>
        <taxon>Aconoidasida</taxon>
        <taxon>Piroplasmida</taxon>
        <taxon>Theileriidae</taxon>
        <taxon>Theileria</taxon>
    </lineage>
</organism>
<keyword evidence="2" id="KW-0433">Leucine-rich repeat</keyword>
<gene>
    <name evidence="6" type="ORF">BEWA_029950</name>
</gene>
<evidence type="ECO:0000256" key="3">
    <source>
        <dbReference type="ARBA" id="ARBA00022737"/>
    </source>
</evidence>
<keyword evidence="3" id="KW-0677">Repeat</keyword>
<dbReference type="GO" id="GO:0030620">
    <property type="term" value="F:U2 snRNA binding"/>
    <property type="evidence" value="ECO:0007669"/>
    <property type="project" value="InterPro"/>
</dbReference>
<evidence type="ECO:0000313" key="6">
    <source>
        <dbReference type="EMBL" id="AFZ80143.1"/>
    </source>
</evidence>
<dbReference type="KEGG" id="beq:BEWA_029950"/>
<proteinExistence type="inferred from homology"/>
<name>L0AXZ6_THEEQ</name>
<dbReference type="AlphaFoldDB" id="L0AXZ6"/>
<dbReference type="VEuPathDB" id="PiroplasmaDB:BEWA_029950"/>
<dbReference type="InterPro" id="IPR044640">
    <property type="entry name" value="RU2A"/>
</dbReference>
<evidence type="ECO:0000256" key="1">
    <source>
        <dbReference type="ARBA" id="ARBA00004123"/>
    </source>
</evidence>
<sequence length="153" mass="17668">MDEYSHRLPLWINNSYSLLLKLNNSFAIPSNITLHLHLQILAGNRISKIDKDITESLPNLSSLVLTGNLIAKISDLEPLFRSKTLERLTLLDNHVTAVPHFREYIIYKIPTLRYLNFLKVKEKERLEAAQLFNSPDAAKVFAEMGYELDEEME</sequence>
<accession>L0AXZ6</accession>
<dbReference type="SUPFAM" id="SSF52058">
    <property type="entry name" value="L domain-like"/>
    <property type="match status" value="1"/>
</dbReference>
<dbReference type="Pfam" id="PF14580">
    <property type="entry name" value="LRR_9"/>
    <property type="match status" value="1"/>
</dbReference>
<evidence type="ECO:0000256" key="4">
    <source>
        <dbReference type="ARBA" id="ARBA00023242"/>
    </source>
</evidence>
<protein>
    <submittedName>
        <fullName evidence="6">U2 small nuclear ribonucleoprotein A, putative</fullName>
    </submittedName>
</protein>
<evidence type="ECO:0000313" key="7">
    <source>
        <dbReference type="Proteomes" id="UP000031512"/>
    </source>
</evidence>
<comment type="similarity">
    <text evidence="5">Belongs to the U2 small nuclear ribonucleoprotein A family.</text>
</comment>
<keyword evidence="7" id="KW-1185">Reference proteome</keyword>
<dbReference type="PANTHER" id="PTHR10552:SF6">
    <property type="entry name" value="U2 SMALL NUCLEAR RIBONUCLEOPROTEIN A"/>
    <property type="match status" value="1"/>
</dbReference>
<evidence type="ECO:0000256" key="2">
    <source>
        <dbReference type="ARBA" id="ARBA00022614"/>
    </source>
</evidence>
<reference evidence="6 7" key="1">
    <citation type="journal article" date="2012" name="BMC Genomics">
        <title>Comparative genomic analysis and phylogenetic position of Theileria equi.</title>
        <authorList>
            <person name="Kappmeyer L.S."/>
            <person name="Thiagarajan M."/>
            <person name="Herndon D.R."/>
            <person name="Ramsay J.D."/>
            <person name="Caler E."/>
            <person name="Djikeng A."/>
            <person name="Gillespie J.J."/>
            <person name="Lau A.O."/>
            <person name="Roalson E.H."/>
            <person name="Silva J.C."/>
            <person name="Silva M.G."/>
            <person name="Suarez C.E."/>
            <person name="Ueti M.W."/>
            <person name="Nene V.M."/>
            <person name="Mealey R.H."/>
            <person name="Knowles D.P."/>
            <person name="Brayton K.A."/>
        </authorList>
    </citation>
    <scope>NUCLEOTIDE SEQUENCE [LARGE SCALE GENOMIC DNA]</scope>
    <source>
        <strain evidence="6 7">WA</strain>
    </source>
</reference>
<dbReference type="Proteomes" id="UP000031512">
    <property type="component" value="Chromosome 1"/>
</dbReference>
<keyword evidence="4" id="KW-0539">Nucleus</keyword>
<dbReference type="OrthoDB" id="433501at2759"/>
<dbReference type="GO" id="GO:0005686">
    <property type="term" value="C:U2 snRNP"/>
    <property type="evidence" value="ECO:0007669"/>
    <property type="project" value="TreeGrafter"/>
</dbReference>
<dbReference type="InterPro" id="IPR032675">
    <property type="entry name" value="LRR_dom_sf"/>
</dbReference>
<keyword evidence="6" id="KW-0687">Ribonucleoprotein</keyword>
<dbReference type="Gene3D" id="3.80.10.10">
    <property type="entry name" value="Ribonuclease Inhibitor"/>
    <property type="match status" value="1"/>
</dbReference>
<dbReference type="EMBL" id="CP001669">
    <property type="protein sequence ID" value="AFZ80143.1"/>
    <property type="molecule type" value="Genomic_DNA"/>
</dbReference>
<dbReference type="PROSITE" id="PS51450">
    <property type="entry name" value="LRR"/>
    <property type="match status" value="1"/>
</dbReference>
<dbReference type="PANTHER" id="PTHR10552">
    <property type="entry name" value="U2 SMALL NUCLEAR RIBONUCLEOPROTEIN A"/>
    <property type="match status" value="1"/>
</dbReference>
<dbReference type="eggNOG" id="KOG1644">
    <property type="taxonomic scope" value="Eukaryota"/>
</dbReference>
<dbReference type="GeneID" id="15803436"/>
<dbReference type="InterPro" id="IPR001611">
    <property type="entry name" value="Leu-rich_rpt"/>
</dbReference>
<dbReference type="GO" id="GO:0000398">
    <property type="term" value="P:mRNA splicing, via spliceosome"/>
    <property type="evidence" value="ECO:0007669"/>
    <property type="project" value="InterPro"/>
</dbReference>
<evidence type="ECO:0000256" key="5">
    <source>
        <dbReference type="ARBA" id="ARBA00024196"/>
    </source>
</evidence>
<dbReference type="RefSeq" id="XP_004829809.1">
    <property type="nucleotide sequence ID" value="XM_004829752.1"/>
</dbReference>